<dbReference type="AlphaFoldDB" id="A0A2K4ZCE5"/>
<dbReference type="EMBL" id="OFSM01000004">
    <property type="protein sequence ID" value="SOY28137.1"/>
    <property type="molecule type" value="Genomic_DNA"/>
</dbReference>
<proteinExistence type="predicted"/>
<evidence type="ECO:0000313" key="1">
    <source>
        <dbReference type="EMBL" id="SOY28137.1"/>
    </source>
</evidence>
<dbReference type="Proteomes" id="UP000236311">
    <property type="component" value="Unassembled WGS sequence"/>
</dbReference>
<accession>A0A2K4ZCE5</accession>
<keyword evidence="2" id="KW-1185">Reference proteome</keyword>
<name>A0A2K4ZCE5_9FIRM</name>
<protein>
    <submittedName>
        <fullName evidence="1">Uncharacterized protein</fullName>
    </submittedName>
</protein>
<evidence type="ECO:0000313" key="2">
    <source>
        <dbReference type="Proteomes" id="UP000236311"/>
    </source>
</evidence>
<organism evidence="1 2">
    <name type="scientific">Acetatifactor muris</name>
    <dbReference type="NCBI Taxonomy" id="879566"/>
    <lineage>
        <taxon>Bacteria</taxon>
        <taxon>Bacillati</taxon>
        <taxon>Bacillota</taxon>
        <taxon>Clostridia</taxon>
        <taxon>Lachnospirales</taxon>
        <taxon>Lachnospiraceae</taxon>
        <taxon>Acetatifactor</taxon>
    </lineage>
</organism>
<reference evidence="1 2" key="1">
    <citation type="submission" date="2018-01" db="EMBL/GenBank/DDBJ databases">
        <authorList>
            <person name="Gaut B.S."/>
            <person name="Morton B.R."/>
            <person name="Clegg M.T."/>
            <person name="Duvall M.R."/>
        </authorList>
    </citation>
    <scope>NUCLEOTIDE SEQUENCE [LARGE SCALE GENOMIC DNA]</scope>
    <source>
        <strain evidence="1">GP69</strain>
    </source>
</reference>
<gene>
    <name evidence="1" type="ORF">AMURIS_00844</name>
</gene>
<sequence length="47" mass="4901">MAGSAVSPVNGADCFLKYEQSDDGCRSNVYTSFSSSSSTWPKTSSAS</sequence>